<evidence type="ECO:0000313" key="1">
    <source>
        <dbReference type="EMBL" id="CAB4129054.1"/>
    </source>
</evidence>
<proteinExistence type="predicted"/>
<organism evidence="1">
    <name type="scientific">uncultured Caudovirales phage</name>
    <dbReference type="NCBI Taxonomy" id="2100421"/>
    <lineage>
        <taxon>Viruses</taxon>
        <taxon>Duplodnaviria</taxon>
        <taxon>Heunggongvirae</taxon>
        <taxon>Uroviricota</taxon>
        <taxon>Caudoviricetes</taxon>
        <taxon>Peduoviridae</taxon>
        <taxon>Maltschvirus</taxon>
        <taxon>Maltschvirus maltsch</taxon>
    </lineage>
</organism>
<accession>A0A6J5L3F1</accession>
<sequence length="889" mass="89862">MAILTRIKNNQITDSTITGIKFASGTITGNLLASNLTLNSNVTILGNLTVANSYTQLNSVNTYINDPLVVYNNGYTGSPTYDIGMLINRNLNTLAPYGSVNAAFVWKEADVAFEALMTTETGTTTGSINNSGYANVKVGNLTAVSGTINGNLTITGTTAHTGATTFSTITTGGLQAQAIGNVTPGTAAFTTLSATGATTLATGTIGGLQAQAIGNVTPGTAAFTTETVGGLQVQAIGNVTPGSGVFTTITVNGNIITSSGSVGINNANPLYPLDSPGNVRLANLTILGNTITSNTGKIGLGAVSSVVVTGGASGYALTTDGTGNLNFNAGNAIVIGANASGYLVSNAVTLTTTTNVTDAIAQLNQILGKLVPPSPPAFPGTVPLTLTTATTAARITNFSQTDNALGNTYQATAGTTVSAIRTATYTTSNITAVGPGDSGTVTVYWNGQAAGANALVAGGNVSTGNLRIGNNVDYNSVVSTVTAGFWRSFNTFATGTALAGWNTVWIGDSSNSANTNPVLFYYDTTTVVGPTWSNVTTAGTNAVLTTNTVIYSSTIPHITTGSVLRLKGNIANLSGDMYYTSDTFITGTAGGAWQAPTSVAYSGLTPAPATPLVRNLYQSSGSAYLETTSAATATTSFGSSATGPSLTAFNGYGSTAQSFTTALGVTVLYKVGTTTQIEETSIPVNTVGTGSGNGFRILNPGSTNNPAYTGSEAAFNSQTSTLTASDSIVVGSGAQGIITWSQTNYSTGYYPVGPNLSTQAATQYFTLKFVRTAVSKFDIKYTGTIAGLWVALPGLSEQSIYSSSTNGWWDMGTAYAGAGIPGTGSSANGSAGCAVGGNAVFGSLQTNKSVTATFGTLSSTNSTGNEIYVRVALTSGQSLTALTMEAATH</sequence>
<gene>
    <name evidence="1" type="ORF">UFOVP112_152</name>
</gene>
<dbReference type="EMBL" id="LR796233">
    <property type="protein sequence ID" value="CAB4129054.1"/>
    <property type="molecule type" value="Genomic_DNA"/>
</dbReference>
<protein>
    <submittedName>
        <fullName evidence="1">Uncharacterized protein</fullName>
    </submittedName>
</protein>
<reference evidence="1" key="1">
    <citation type="submission" date="2020-04" db="EMBL/GenBank/DDBJ databases">
        <authorList>
            <person name="Chiriac C."/>
            <person name="Salcher M."/>
            <person name="Ghai R."/>
            <person name="Kavagutti S V."/>
        </authorList>
    </citation>
    <scope>NUCLEOTIDE SEQUENCE</scope>
</reference>
<name>A0A6J5L3F1_9CAUD</name>